<dbReference type="EMBL" id="CAEZUW010000100">
    <property type="protein sequence ID" value="CAB4615603.1"/>
    <property type="molecule type" value="Genomic_DNA"/>
</dbReference>
<evidence type="ECO:0000256" key="2">
    <source>
        <dbReference type="ARBA" id="ARBA00022692"/>
    </source>
</evidence>
<feature type="transmembrane region" description="Helical" evidence="6">
    <location>
        <begin position="253"/>
        <end position="276"/>
    </location>
</feature>
<dbReference type="GO" id="GO:0051301">
    <property type="term" value="P:cell division"/>
    <property type="evidence" value="ECO:0007669"/>
    <property type="project" value="InterPro"/>
</dbReference>
<feature type="transmembrane region" description="Helical" evidence="6">
    <location>
        <begin position="227"/>
        <end position="247"/>
    </location>
</feature>
<keyword evidence="5 6" id="KW-0472">Membrane</keyword>
<keyword evidence="3" id="KW-0133">Cell shape</keyword>
<feature type="transmembrane region" description="Helical" evidence="6">
    <location>
        <begin position="27"/>
        <end position="46"/>
    </location>
</feature>
<evidence type="ECO:0000313" key="7">
    <source>
        <dbReference type="EMBL" id="CAB4615603.1"/>
    </source>
</evidence>
<dbReference type="GO" id="GO:0032153">
    <property type="term" value="C:cell division site"/>
    <property type="evidence" value="ECO:0007669"/>
    <property type="project" value="TreeGrafter"/>
</dbReference>
<dbReference type="PANTHER" id="PTHR30474">
    <property type="entry name" value="CELL CYCLE PROTEIN"/>
    <property type="match status" value="1"/>
</dbReference>
<feature type="transmembrane region" description="Helical" evidence="6">
    <location>
        <begin position="178"/>
        <end position="206"/>
    </location>
</feature>
<dbReference type="GO" id="GO:0015648">
    <property type="term" value="F:lipid-linked peptidoglycan transporter activity"/>
    <property type="evidence" value="ECO:0007669"/>
    <property type="project" value="TreeGrafter"/>
</dbReference>
<evidence type="ECO:0000256" key="3">
    <source>
        <dbReference type="ARBA" id="ARBA00022960"/>
    </source>
</evidence>
<evidence type="ECO:0000256" key="6">
    <source>
        <dbReference type="SAM" id="Phobius"/>
    </source>
</evidence>
<gene>
    <name evidence="7" type="ORF">UFOPK1855_00671</name>
</gene>
<feature type="transmembrane region" description="Helical" evidence="6">
    <location>
        <begin position="123"/>
        <end position="141"/>
    </location>
</feature>
<accession>A0A6J6HSS3</accession>
<evidence type="ECO:0000256" key="5">
    <source>
        <dbReference type="ARBA" id="ARBA00023136"/>
    </source>
</evidence>
<feature type="transmembrane region" description="Helical" evidence="6">
    <location>
        <begin position="83"/>
        <end position="103"/>
    </location>
</feature>
<dbReference type="AlphaFoldDB" id="A0A6J6HSS3"/>
<name>A0A6J6HSS3_9ZZZZ</name>
<dbReference type="Pfam" id="PF01098">
    <property type="entry name" value="FTSW_RODA_SPOVE"/>
    <property type="match status" value="1"/>
</dbReference>
<keyword evidence="4 6" id="KW-1133">Transmembrane helix</keyword>
<dbReference type="PANTHER" id="PTHR30474:SF3">
    <property type="entry name" value="PEPTIDOGLYCAN GLYCOSYLTRANSFERASE RODA"/>
    <property type="match status" value="1"/>
</dbReference>
<evidence type="ECO:0000256" key="4">
    <source>
        <dbReference type="ARBA" id="ARBA00022989"/>
    </source>
</evidence>
<feature type="transmembrane region" description="Helical" evidence="6">
    <location>
        <begin position="58"/>
        <end position="76"/>
    </location>
</feature>
<keyword evidence="2 6" id="KW-0812">Transmembrane</keyword>
<sequence>MVRPMVSAILTGTAPKVMRVVPRSRNIEALLLFFVFGINAYELAQIQLSTLEVLRPDFWFYWLPLTLAALVVHGILRRKASEADSLILPLGVFLNGLGLAEIYRLDIAKAASGDTDLFAVKQVIWTVVAIAACAAVIWFVTSHLFLRRYIFVAMVAGIGLLLLPMVPFLGQNINGAQLWIAIGPFTFQPGELAKIALIIFFAGYLVNRKDSLAMVGRKVLGVHIPRARELGPILVIWVASLAVLVLQRDLGTSLLYFGLFLVMIYVATGRALYVVVGLTMFGTGALVASQVMDYVAGRFGAWLDPFSTERYDAIGGSYQLVQGLFGMAHGGLLGTGLGGGVPQLVPLAESDFIIAALGEELGLAGMFVILAAYLLLVYRGVRIGFTHSDDFSKLLAVGLSFVIALQTFIVIGGVTRVVPLTGLTTPLLAAGGSSLLANWMIIGLLLRLSDTASRNRGDA</sequence>
<evidence type="ECO:0000256" key="1">
    <source>
        <dbReference type="ARBA" id="ARBA00004141"/>
    </source>
</evidence>
<dbReference type="InterPro" id="IPR001182">
    <property type="entry name" value="FtsW/RodA"/>
</dbReference>
<proteinExistence type="predicted"/>
<organism evidence="7">
    <name type="scientific">freshwater metagenome</name>
    <dbReference type="NCBI Taxonomy" id="449393"/>
    <lineage>
        <taxon>unclassified sequences</taxon>
        <taxon>metagenomes</taxon>
        <taxon>ecological metagenomes</taxon>
    </lineage>
</organism>
<protein>
    <submittedName>
        <fullName evidence="7">Unannotated protein</fullName>
    </submittedName>
</protein>
<comment type="subcellular location">
    <subcellularLocation>
        <location evidence="1">Membrane</location>
        <topology evidence="1">Multi-pass membrane protein</topology>
    </subcellularLocation>
</comment>
<reference evidence="7" key="1">
    <citation type="submission" date="2020-05" db="EMBL/GenBank/DDBJ databases">
        <authorList>
            <person name="Chiriac C."/>
            <person name="Salcher M."/>
            <person name="Ghai R."/>
            <person name="Kavagutti S V."/>
        </authorList>
    </citation>
    <scope>NUCLEOTIDE SEQUENCE</scope>
</reference>
<feature type="transmembrane region" description="Helical" evidence="6">
    <location>
        <begin position="427"/>
        <end position="446"/>
    </location>
</feature>
<feature type="transmembrane region" description="Helical" evidence="6">
    <location>
        <begin position="393"/>
        <end position="415"/>
    </location>
</feature>
<feature type="transmembrane region" description="Helical" evidence="6">
    <location>
        <begin position="361"/>
        <end position="381"/>
    </location>
</feature>
<feature type="transmembrane region" description="Helical" evidence="6">
    <location>
        <begin position="320"/>
        <end position="341"/>
    </location>
</feature>
<dbReference type="GO" id="GO:0005886">
    <property type="term" value="C:plasma membrane"/>
    <property type="evidence" value="ECO:0007669"/>
    <property type="project" value="TreeGrafter"/>
</dbReference>
<feature type="transmembrane region" description="Helical" evidence="6">
    <location>
        <begin position="148"/>
        <end position="166"/>
    </location>
</feature>
<dbReference type="GO" id="GO:0008360">
    <property type="term" value="P:regulation of cell shape"/>
    <property type="evidence" value="ECO:0007669"/>
    <property type="project" value="UniProtKB-KW"/>
</dbReference>